<comment type="caution">
    <text evidence="1">The sequence shown here is derived from an EMBL/GenBank/DDBJ whole genome shotgun (WGS) entry which is preliminary data.</text>
</comment>
<evidence type="ECO:0000313" key="1">
    <source>
        <dbReference type="EMBL" id="KAK9044799.1"/>
    </source>
</evidence>
<protein>
    <submittedName>
        <fullName evidence="1">Uncharacterized protein</fullName>
    </submittedName>
</protein>
<keyword evidence="2" id="KW-1185">Reference proteome</keyword>
<accession>A0ABR2U5C1</accession>
<gene>
    <name evidence="1" type="ORF">V6N11_058691</name>
</gene>
<evidence type="ECO:0000313" key="2">
    <source>
        <dbReference type="Proteomes" id="UP001396334"/>
    </source>
</evidence>
<dbReference type="EMBL" id="JBBPBN010000002">
    <property type="protein sequence ID" value="KAK9044799.1"/>
    <property type="molecule type" value="Genomic_DNA"/>
</dbReference>
<dbReference type="Proteomes" id="UP001396334">
    <property type="component" value="Unassembled WGS sequence"/>
</dbReference>
<organism evidence="1 2">
    <name type="scientific">Hibiscus sabdariffa</name>
    <name type="common">roselle</name>
    <dbReference type="NCBI Taxonomy" id="183260"/>
    <lineage>
        <taxon>Eukaryota</taxon>
        <taxon>Viridiplantae</taxon>
        <taxon>Streptophyta</taxon>
        <taxon>Embryophyta</taxon>
        <taxon>Tracheophyta</taxon>
        <taxon>Spermatophyta</taxon>
        <taxon>Magnoliopsida</taxon>
        <taxon>eudicotyledons</taxon>
        <taxon>Gunneridae</taxon>
        <taxon>Pentapetalae</taxon>
        <taxon>rosids</taxon>
        <taxon>malvids</taxon>
        <taxon>Malvales</taxon>
        <taxon>Malvaceae</taxon>
        <taxon>Malvoideae</taxon>
        <taxon>Hibiscus</taxon>
    </lineage>
</organism>
<sequence length="106" mass="11961">MRLDNIHAKLREDNKCLAKILDLVMRKRASSTYPNSSVVTQPQHLGHDDVKLANLVGSKIALPMNIPSDVSVFDEMSVRKDEVNDDTRMVIRMDSIVPISHLYACQ</sequence>
<reference evidence="1 2" key="1">
    <citation type="journal article" date="2024" name="G3 (Bethesda)">
        <title>Genome assembly of Hibiscus sabdariffa L. provides insights into metabolisms of medicinal natural products.</title>
        <authorList>
            <person name="Kim T."/>
        </authorList>
    </citation>
    <scope>NUCLEOTIDE SEQUENCE [LARGE SCALE GENOMIC DNA]</scope>
    <source>
        <strain evidence="1">TK-2024</strain>
        <tissue evidence="1">Old leaves</tissue>
    </source>
</reference>
<proteinExistence type="predicted"/>
<name>A0ABR2U5C1_9ROSI</name>